<reference evidence="1 2" key="1">
    <citation type="journal article" date="2015" name="Genome Announc.">
        <title>Complete Genome Sequence of Steroid-Transforming Nocardioides simplex VKM Ac-2033D.</title>
        <authorList>
            <person name="Shtratnikova V.Y."/>
            <person name="Schelkunov M.I."/>
            <person name="Pekov Y.A."/>
            <person name="Fokina V.V."/>
            <person name="Logacheva M.D."/>
            <person name="Sokolov S.L."/>
            <person name="Bragin E.Y."/>
            <person name="Ashapkin V.V."/>
            <person name="Donova M.V."/>
        </authorList>
    </citation>
    <scope>NUCLEOTIDE SEQUENCE [LARGE SCALE GENOMIC DNA]</scope>
    <source>
        <strain evidence="1 2">VKM Ac-2033D</strain>
    </source>
</reference>
<evidence type="ECO:0000313" key="1">
    <source>
        <dbReference type="EMBL" id="AIY15641.1"/>
    </source>
</evidence>
<protein>
    <submittedName>
        <fullName evidence="1">Uncharacterized protein</fullName>
    </submittedName>
</protein>
<dbReference type="RefSeq" id="WP_038675867.1">
    <property type="nucleotide sequence ID" value="NZ_BJMC01000016.1"/>
</dbReference>
<dbReference type="OrthoDB" id="3786079at2"/>
<dbReference type="HOGENOM" id="CLU_1097683_0_0_11"/>
<evidence type="ECO:0000313" key="2">
    <source>
        <dbReference type="Proteomes" id="UP000030300"/>
    </source>
</evidence>
<gene>
    <name evidence="1" type="ORF">KR76_00550</name>
</gene>
<accession>A0A0A1DEK6</accession>
<dbReference type="Proteomes" id="UP000030300">
    <property type="component" value="Chromosome"/>
</dbReference>
<name>A0A0A1DEK6_NOCSI</name>
<dbReference type="KEGG" id="psim:KR76_00550"/>
<proteinExistence type="predicted"/>
<keyword evidence="2" id="KW-1185">Reference proteome</keyword>
<dbReference type="GeneID" id="96607496"/>
<dbReference type="eggNOG" id="ENOG5031ZJ4">
    <property type="taxonomic scope" value="Bacteria"/>
</dbReference>
<organism evidence="1 2">
    <name type="scientific">Nocardioides simplex</name>
    <name type="common">Arthrobacter simplex</name>
    <dbReference type="NCBI Taxonomy" id="2045"/>
    <lineage>
        <taxon>Bacteria</taxon>
        <taxon>Bacillati</taxon>
        <taxon>Actinomycetota</taxon>
        <taxon>Actinomycetes</taxon>
        <taxon>Propionibacteriales</taxon>
        <taxon>Nocardioidaceae</taxon>
        <taxon>Pimelobacter</taxon>
    </lineage>
</organism>
<sequence>MGWKDIAKLGKDWAEAKKTELLTTDNQRREQARGDLEDVERASQTEAVTSFLEHALPEEWSRRVTAARPENVAARAEAADAAAATERRERLAMQATGLVRLSISGGEQGELDLALPVSVEERDGGEPYDDGPPPLDWLVVRVESAEPVGFGTTTLTELSLAVPAYTGPGRYDLVDLMRRGEAGEIGWWEVLDTYLARDAEADDCTWYPDLSGAAGAAWVEVGDGEITLDLPLQSAVCAVRLRGTVRWEDQPAS</sequence>
<dbReference type="AlphaFoldDB" id="A0A0A1DEK6"/>
<dbReference type="EMBL" id="CP009896">
    <property type="protein sequence ID" value="AIY15641.1"/>
    <property type="molecule type" value="Genomic_DNA"/>
</dbReference>
<dbReference type="STRING" id="2045.KR76_00550"/>